<dbReference type="PANTHER" id="PTHR24166">
    <property type="entry name" value="ROLLING PEBBLES, ISOFORM B"/>
    <property type="match status" value="1"/>
</dbReference>
<reference evidence="4" key="1">
    <citation type="submission" date="2020-05" db="EMBL/GenBank/DDBJ databases">
        <title>Mycena genomes resolve the evolution of fungal bioluminescence.</title>
        <authorList>
            <person name="Tsai I.J."/>
        </authorList>
    </citation>
    <scope>NUCLEOTIDE SEQUENCE</scope>
    <source>
        <strain evidence="4">CCC161011</strain>
    </source>
</reference>
<dbReference type="InterPro" id="IPR036770">
    <property type="entry name" value="Ankyrin_rpt-contain_sf"/>
</dbReference>
<dbReference type="PROSITE" id="PS50088">
    <property type="entry name" value="ANK_REPEAT"/>
    <property type="match status" value="1"/>
</dbReference>
<dbReference type="Gene3D" id="1.25.40.20">
    <property type="entry name" value="Ankyrin repeat-containing domain"/>
    <property type="match status" value="1"/>
</dbReference>
<keyword evidence="2 3" id="KW-0040">ANK repeat</keyword>
<keyword evidence="5" id="KW-1185">Reference proteome</keyword>
<dbReference type="InterPro" id="IPR002110">
    <property type="entry name" value="Ankyrin_rpt"/>
</dbReference>
<accession>A0A8H6XDN4</accession>
<dbReference type="OrthoDB" id="3060779at2759"/>
<keyword evidence="1" id="KW-0677">Repeat</keyword>
<dbReference type="Pfam" id="PF12796">
    <property type="entry name" value="Ank_2"/>
    <property type="match status" value="3"/>
</dbReference>
<dbReference type="PANTHER" id="PTHR24166:SF48">
    <property type="entry name" value="PROTEIN VAPYRIN"/>
    <property type="match status" value="1"/>
</dbReference>
<dbReference type="InterPro" id="IPR050889">
    <property type="entry name" value="Dendritic_Spine_Reg/Scaffold"/>
</dbReference>
<dbReference type="SUPFAM" id="SSF48403">
    <property type="entry name" value="Ankyrin repeat"/>
    <property type="match status" value="1"/>
</dbReference>
<sequence>MAGLLDFPPELILHTVSFLTRLESLDSQPEQLVTDLTSINALSRTNTVLFYTLNHTLYGLCASVEPLGKRALLFAVKRQLGSTVDKLVAAGISIHSEYQFRRLNCGLLHIAAGMGLRDMVVKLLGMYGEEMRSMVHARQSHKRTTALDLAAHYGHLEIVRLLVPISPPSGVDNGVSPPPVSDTLEARKLYLSVALGNSAKAGNIEISEYLISEGADVNFVFASRSNDTPLYYAAGSKNLGLVQLLLASGGDPNLCFALFNAARSRKMDIVQALVDGGADIHVHDHDLHNVLRYCGNAELLRFFLERGVDPNLEDRFEETPLHHACKKTNAEVAKAFVELLLQFGARTVEKVSRRGSIPVGIALSMGHSEIVEVLEPLVQNPDLKIRIARLKAAGRTPFTTM</sequence>
<feature type="repeat" description="ANK" evidence="3">
    <location>
        <begin position="225"/>
        <end position="253"/>
    </location>
</feature>
<comment type="caution">
    <text evidence="4">The sequence shown here is derived from an EMBL/GenBank/DDBJ whole genome shotgun (WGS) entry which is preliminary data.</text>
</comment>
<evidence type="ECO:0000256" key="1">
    <source>
        <dbReference type="ARBA" id="ARBA00022737"/>
    </source>
</evidence>
<gene>
    <name evidence="4" type="ORF">MVEN_02094200</name>
</gene>
<proteinExistence type="predicted"/>
<evidence type="ECO:0000256" key="2">
    <source>
        <dbReference type="ARBA" id="ARBA00023043"/>
    </source>
</evidence>
<protein>
    <submittedName>
        <fullName evidence="4">Ankyrin-3-like protein</fullName>
    </submittedName>
</protein>
<dbReference type="SMART" id="SM00248">
    <property type="entry name" value="ANK"/>
    <property type="match status" value="7"/>
</dbReference>
<dbReference type="PROSITE" id="PS50297">
    <property type="entry name" value="ANK_REP_REGION"/>
    <property type="match status" value="1"/>
</dbReference>
<name>A0A8H6XDN4_9AGAR</name>
<organism evidence="4 5">
    <name type="scientific">Mycena venus</name>
    <dbReference type="NCBI Taxonomy" id="2733690"/>
    <lineage>
        <taxon>Eukaryota</taxon>
        <taxon>Fungi</taxon>
        <taxon>Dikarya</taxon>
        <taxon>Basidiomycota</taxon>
        <taxon>Agaricomycotina</taxon>
        <taxon>Agaricomycetes</taxon>
        <taxon>Agaricomycetidae</taxon>
        <taxon>Agaricales</taxon>
        <taxon>Marasmiineae</taxon>
        <taxon>Mycenaceae</taxon>
        <taxon>Mycena</taxon>
    </lineage>
</organism>
<dbReference type="EMBL" id="JACAZI010000021">
    <property type="protein sequence ID" value="KAF7338676.1"/>
    <property type="molecule type" value="Genomic_DNA"/>
</dbReference>
<evidence type="ECO:0000313" key="4">
    <source>
        <dbReference type="EMBL" id="KAF7338676.1"/>
    </source>
</evidence>
<dbReference type="Proteomes" id="UP000620124">
    <property type="component" value="Unassembled WGS sequence"/>
</dbReference>
<dbReference type="AlphaFoldDB" id="A0A8H6XDN4"/>
<evidence type="ECO:0000256" key="3">
    <source>
        <dbReference type="PROSITE-ProRule" id="PRU00023"/>
    </source>
</evidence>
<evidence type="ECO:0000313" key="5">
    <source>
        <dbReference type="Proteomes" id="UP000620124"/>
    </source>
</evidence>